<proteinExistence type="inferred from homology"/>
<evidence type="ECO:0000256" key="3">
    <source>
        <dbReference type="ARBA" id="ARBA00012438"/>
    </source>
</evidence>
<dbReference type="Gene3D" id="3.30.565.10">
    <property type="entry name" value="Histidine kinase-like ATPase, C-terminal domain"/>
    <property type="match status" value="1"/>
</dbReference>
<dbReference type="InterPro" id="IPR036890">
    <property type="entry name" value="HATPase_C_sf"/>
</dbReference>
<gene>
    <name evidence="13" type="ORF">ESZ91_06355</name>
</gene>
<organism evidence="13 14">
    <name type="scientific">Candidatus Borkfalkia ceftriaxoniphila</name>
    <dbReference type="NCBI Taxonomy" id="2508949"/>
    <lineage>
        <taxon>Bacteria</taxon>
        <taxon>Bacillati</taxon>
        <taxon>Bacillota</taxon>
        <taxon>Clostridia</taxon>
        <taxon>Christensenellales</taxon>
        <taxon>Christensenellaceae</taxon>
        <taxon>Candidatus Borkfalkia</taxon>
    </lineage>
</organism>
<dbReference type="InterPro" id="IPR003594">
    <property type="entry name" value="HATPase_dom"/>
</dbReference>
<dbReference type="Pfam" id="PF13426">
    <property type="entry name" value="PAS_9"/>
    <property type="match status" value="1"/>
</dbReference>
<feature type="domain" description="Response regulatory" evidence="12">
    <location>
        <begin position="546"/>
        <end position="667"/>
    </location>
</feature>
<keyword evidence="7" id="KW-0902">Two-component regulatory system</keyword>
<evidence type="ECO:0000256" key="2">
    <source>
        <dbReference type="ARBA" id="ARBA00006402"/>
    </source>
</evidence>
<dbReference type="CDD" id="cd17546">
    <property type="entry name" value="REC_hyHK_CKI1_RcsC-like"/>
    <property type="match status" value="1"/>
</dbReference>
<dbReference type="SUPFAM" id="SSF55785">
    <property type="entry name" value="PYP-like sensor domain (PAS domain)"/>
    <property type="match status" value="2"/>
</dbReference>
<evidence type="ECO:0000313" key="13">
    <source>
        <dbReference type="EMBL" id="RXZ62007.1"/>
    </source>
</evidence>
<evidence type="ECO:0000256" key="1">
    <source>
        <dbReference type="ARBA" id="ARBA00000085"/>
    </source>
</evidence>
<keyword evidence="14" id="KW-1185">Reference proteome</keyword>
<dbReference type="InterPro" id="IPR003661">
    <property type="entry name" value="HisK_dim/P_dom"/>
</dbReference>
<dbReference type="SUPFAM" id="SSF52172">
    <property type="entry name" value="CheY-like"/>
    <property type="match status" value="1"/>
</dbReference>
<dbReference type="InterPro" id="IPR004358">
    <property type="entry name" value="Sig_transdc_His_kin-like_C"/>
</dbReference>
<dbReference type="Gene3D" id="3.30.450.20">
    <property type="entry name" value="PAS domain"/>
    <property type="match status" value="1"/>
</dbReference>
<evidence type="ECO:0000259" key="11">
    <source>
        <dbReference type="PROSITE" id="PS50109"/>
    </source>
</evidence>
<dbReference type="Pfam" id="PF00072">
    <property type="entry name" value="Response_reg"/>
    <property type="match status" value="1"/>
</dbReference>
<feature type="modified residue" description="4-aspartylphosphate" evidence="10">
    <location>
        <position position="598"/>
    </location>
</feature>
<dbReference type="GO" id="GO:0000155">
    <property type="term" value="F:phosphorelay sensor kinase activity"/>
    <property type="evidence" value="ECO:0007669"/>
    <property type="project" value="InterPro"/>
</dbReference>
<dbReference type="CDD" id="cd00082">
    <property type="entry name" value="HisKA"/>
    <property type="match status" value="1"/>
</dbReference>
<evidence type="ECO:0000256" key="9">
    <source>
        <dbReference type="ARBA" id="ARBA00074306"/>
    </source>
</evidence>
<dbReference type="CDD" id="cd16922">
    <property type="entry name" value="HATPase_EvgS-ArcB-TorS-like"/>
    <property type="match status" value="1"/>
</dbReference>
<dbReference type="InterPro" id="IPR035965">
    <property type="entry name" value="PAS-like_dom_sf"/>
</dbReference>
<protein>
    <recommendedName>
        <fullName evidence="9">Circadian input-output histidine kinase CikA</fullName>
        <ecNumber evidence="3">2.7.13.3</ecNumber>
    </recommendedName>
    <alternativeName>
        <fullName evidence="4">Stage 0 sporulation protein A homolog</fullName>
    </alternativeName>
</protein>
<evidence type="ECO:0000256" key="5">
    <source>
        <dbReference type="ARBA" id="ARBA00022553"/>
    </source>
</evidence>
<evidence type="ECO:0000256" key="6">
    <source>
        <dbReference type="ARBA" id="ARBA00022777"/>
    </source>
</evidence>
<dbReference type="Gene3D" id="1.10.287.130">
    <property type="match status" value="1"/>
</dbReference>
<sequence>MFCARRLKRRSLQRKVEMKQHTMISGYEYDALMSSLRVSVSKHLLDEFYTLIWANDYYYDLIGYTKEEYEEKFENNPQKYYASHGLLSELGKIAAVVSRAVSEGKGGYSLDTRMPVKGGGFLWIRMAGTFTDEYVDGKQVSYTVMSDIDDLVRIQTDQSITYNNIPGFVAKFLVSRGKRLKIVYANDQFREFFGSDGILDDANEMFRLNMEKNAEVLENLWEDIRQTKPLHFLTQLQNRRGQTLWMQVSGECVETLADGCVYLLIYIDVTDVTGLKEIQKKLEAALDAAEKANRAKTIFLSHMSHDIRTPINGVLGMTDIALRNIDDRERLVDCLKKIDSSSHHLLSLINDVLDMSRIESGKVVIEDKPFYVSVLLDGCYSVVAGQAIQKNIRIETDFSPIEADVLEGDEIRLRQILINILGNAVKFTPEGGQIFFSASTVSENEREASLTVCVRDTGVGMSPEYQERIFEPFSQETASGRSEYQGTGLGMAIVKQLLDIMGGKISLKSAPGKGSEFTVRFVLPFGNAEKLEKSKSSEEIDLSGLRVLIAEDNEMNMEIARYILESGFAEVTPVFDGKAALELFKEKPAGTFDVILMDVMMPVMDGLQATRAIRACGKPDAKKIPILAMTANAYAEDRQAALDAGMDRHLAKPVEREDLLRALSDVTKNSR</sequence>
<dbReference type="AlphaFoldDB" id="A0A4Q2KDD1"/>
<accession>A0A4Q2KDD1</accession>
<evidence type="ECO:0000313" key="14">
    <source>
        <dbReference type="Proteomes" id="UP000291269"/>
    </source>
</evidence>
<comment type="caution">
    <text evidence="13">The sequence shown here is derived from an EMBL/GenBank/DDBJ whole genome shotgun (WGS) entry which is preliminary data.</text>
</comment>
<dbReference type="PROSITE" id="PS50109">
    <property type="entry name" value="HIS_KIN"/>
    <property type="match status" value="1"/>
</dbReference>
<dbReference type="FunFam" id="3.30.565.10:FF:000010">
    <property type="entry name" value="Sensor histidine kinase RcsC"/>
    <property type="match status" value="1"/>
</dbReference>
<dbReference type="EMBL" id="SDOZ01000002">
    <property type="protein sequence ID" value="RXZ62007.1"/>
    <property type="molecule type" value="Genomic_DNA"/>
</dbReference>
<dbReference type="EC" id="2.7.13.3" evidence="3"/>
<evidence type="ECO:0000256" key="4">
    <source>
        <dbReference type="ARBA" id="ARBA00018672"/>
    </source>
</evidence>
<dbReference type="PANTHER" id="PTHR45339:SF5">
    <property type="entry name" value="HISTIDINE KINASE"/>
    <property type="match status" value="1"/>
</dbReference>
<dbReference type="SMART" id="SM00448">
    <property type="entry name" value="REC"/>
    <property type="match status" value="1"/>
</dbReference>
<evidence type="ECO:0000256" key="7">
    <source>
        <dbReference type="ARBA" id="ARBA00023012"/>
    </source>
</evidence>
<dbReference type="SUPFAM" id="SSF47384">
    <property type="entry name" value="Homodimeric domain of signal transducing histidine kinase"/>
    <property type="match status" value="1"/>
</dbReference>
<dbReference type="SMART" id="SM00388">
    <property type="entry name" value="HisKA"/>
    <property type="match status" value="1"/>
</dbReference>
<dbReference type="SUPFAM" id="SSF55874">
    <property type="entry name" value="ATPase domain of HSP90 chaperone/DNA topoisomerase II/histidine kinase"/>
    <property type="match status" value="1"/>
</dbReference>
<comment type="similarity">
    <text evidence="2">In the N-terminal section; belongs to the phytochrome family.</text>
</comment>
<dbReference type="SMART" id="SM00387">
    <property type="entry name" value="HATPase_c"/>
    <property type="match status" value="1"/>
</dbReference>
<dbReference type="InterPro" id="IPR001789">
    <property type="entry name" value="Sig_transdc_resp-reg_receiver"/>
</dbReference>
<dbReference type="OrthoDB" id="9790669at2"/>
<dbReference type="Proteomes" id="UP000291269">
    <property type="component" value="Unassembled WGS sequence"/>
</dbReference>
<dbReference type="PRINTS" id="PR00344">
    <property type="entry name" value="BCTRLSENSOR"/>
</dbReference>
<comment type="function">
    <text evidence="8">May play the central regulatory role in sporulation. It may be an element of the effector pathway responsible for the activation of sporulation genes in response to nutritional stress. Spo0A may act in concert with spo0H (a sigma factor) to control the expression of some genes that are critical to the sporulation process.</text>
</comment>
<name>A0A4Q2KDD1_9FIRM</name>
<keyword evidence="6 13" id="KW-0808">Transferase</keyword>
<dbReference type="InterPro" id="IPR005467">
    <property type="entry name" value="His_kinase_dom"/>
</dbReference>
<dbReference type="Pfam" id="PF02518">
    <property type="entry name" value="HATPase_c"/>
    <property type="match status" value="1"/>
</dbReference>
<keyword evidence="5 10" id="KW-0597">Phosphoprotein</keyword>
<evidence type="ECO:0000256" key="10">
    <source>
        <dbReference type="PROSITE-ProRule" id="PRU00169"/>
    </source>
</evidence>
<dbReference type="InterPro" id="IPR036097">
    <property type="entry name" value="HisK_dim/P_sf"/>
</dbReference>
<evidence type="ECO:0000259" key="12">
    <source>
        <dbReference type="PROSITE" id="PS50110"/>
    </source>
</evidence>
<dbReference type="Gene3D" id="3.40.50.2300">
    <property type="match status" value="1"/>
</dbReference>
<dbReference type="PANTHER" id="PTHR45339">
    <property type="entry name" value="HYBRID SIGNAL TRANSDUCTION HISTIDINE KINASE J"/>
    <property type="match status" value="1"/>
</dbReference>
<evidence type="ECO:0000256" key="8">
    <source>
        <dbReference type="ARBA" id="ARBA00024867"/>
    </source>
</evidence>
<dbReference type="PROSITE" id="PS50110">
    <property type="entry name" value="RESPONSE_REGULATORY"/>
    <property type="match status" value="1"/>
</dbReference>
<comment type="catalytic activity">
    <reaction evidence="1">
        <text>ATP + protein L-histidine = ADP + protein N-phospho-L-histidine.</text>
        <dbReference type="EC" id="2.7.13.3"/>
    </reaction>
</comment>
<keyword evidence="6 13" id="KW-0418">Kinase</keyword>
<dbReference type="InterPro" id="IPR000014">
    <property type="entry name" value="PAS"/>
</dbReference>
<feature type="domain" description="Histidine kinase" evidence="11">
    <location>
        <begin position="302"/>
        <end position="525"/>
    </location>
</feature>
<dbReference type="InterPro" id="IPR011006">
    <property type="entry name" value="CheY-like_superfamily"/>
</dbReference>
<reference evidence="13 14" key="1">
    <citation type="journal article" date="2019" name="Gut">
        <title>Antibiotics-induced monodominance of a novel gut bacterial order.</title>
        <authorList>
            <person name="Hildebrand F."/>
            <person name="Moitinho-Silva L."/>
            <person name="Blasche S."/>
            <person name="Jahn M.T."/>
            <person name="Gossmann T.I."/>
            <person name="Heuerta-Cepas J."/>
            <person name="Hercog R."/>
            <person name="Luetge M."/>
            <person name="Bahram M."/>
            <person name="Pryszlak A."/>
            <person name="Alves R.J."/>
            <person name="Waszak S.M."/>
            <person name="Zhu A."/>
            <person name="Ye L."/>
            <person name="Costea P.I."/>
            <person name="Aalvink S."/>
            <person name="Belzer C."/>
            <person name="Forslund S.K."/>
            <person name="Sunagawa S."/>
            <person name="Hentschel U."/>
            <person name="Merten C."/>
            <person name="Patil K.R."/>
            <person name="Benes V."/>
            <person name="Bork P."/>
        </authorList>
    </citation>
    <scope>NUCLEOTIDE SEQUENCE [LARGE SCALE GENOMIC DNA]</scope>
    <source>
        <strain evidence="13 14">HDS1380</strain>
    </source>
</reference>
<dbReference type="Pfam" id="PF00512">
    <property type="entry name" value="HisKA"/>
    <property type="match status" value="1"/>
</dbReference>